<dbReference type="Gene3D" id="2.60.120.1140">
    <property type="entry name" value="Protein of unknown function DUF192"/>
    <property type="match status" value="1"/>
</dbReference>
<dbReference type="Proteomes" id="UP001139516">
    <property type="component" value="Unassembled WGS sequence"/>
</dbReference>
<dbReference type="AlphaFoldDB" id="A0A9X1Y5A2"/>
<protein>
    <submittedName>
        <fullName evidence="2">DUF192 domain-containing protein</fullName>
    </submittedName>
</protein>
<feature type="signal peptide" evidence="1">
    <location>
        <begin position="1"/>
        <end position="18"/>
    </location>
</feature>
<evidence type="ECO:0000256" key="1">
    <source>
        <dbReference type="SAM" id="SignalP"/>
    </source>
</evidence>
<keyword evidence="1" id="KW-0732">Signal</keyword>
<dbReference type="RefSeq" id="WP_248665875.1">
    <property type="nucleotide sequence ID" value="NZ_JALPRX010000016.1"/>
</dbReference>
<proteinExistence type="predicted"/>
<reference evidence="2" key="1">
    <citation type="submission" date="2022-04" db="EMBL/GenBank/DDBJ databases">
        <title>Roseomonas acroporae sp. nov., isolated from coral Acropora digitifera.</title>
        <authorList>
            <person name="Sun H."/>
        </authorList>
    </citation>
    <scope>NUCLEOTIDE SEQUENCE</scope>
    <source>
        <strain evidence="2">NAR14</strain>
    </source>
</reference>
<dbReference type="InterPro" id="IPR038695">
    <property type="entry name" value="Saro_0823-like_sf"/>
</dbReference>
<dbReference type="Pfam" id="PF02643">
    <property type="entry name" value="DUF192"/>
    <property type="match status" value="1"/>
</dbReference>
<dbReference type="InterPro" id="IPR003795">
    <property type="entry name" value="DUF192"/>
</dbReference>
<gene>
    <name evidence="2" type="ORF">M0638_05090</name>
</gene>
<sequence>MRRRHLLALPGLLLPALAAPPAARPALAQTEAQPRLPTEPLTIVGREGKRHEFKVEMALEPQQQTVGLMFRRSVAPDEGMLFDWGRPIESMMWMRNTLVPLDMVFINADGTIRRIAERTVPLSLATVSSQGPVRATLELAAGTAERLNLHPGDRVLHRLFGTAP</sequence>
<accession>A0A9X1Y5A2</accession>
<dbReference type="EMBL" id="JALPRX010000016">
    <property type="protein sequence ID" value="MCK8783756.1"/>
    <property type="molecule type" value="Genomic_DNA"/>
</dbReference>
<comment type="caution">
    <text evidence="2">The sequence shown here is derived from an EMBL/GenBank/DDBJ whole genome shotgun (WGS) entry which is preliminary data.</text>
</comment>
<feature type="chain" id="PRO_5040862506" evidence="1">
    <location>
        <begin position="19"/>
        <end position="164"/>
    </location>
</feature>
<dbReference type="PANTHER" id="PTHR37953:SF1">
    <property type="entry name" value="UPF0127 PROTEIN MJ1496"/>
    <property type="match status" value="1"/>
</dbReference>
<name>A0A9X1Y5A2_9PROT</name>
<organism evidence="2 3">
    <name type="scientific">Roseomonas acroporae</name>
    <dbReference type="NCBI Taxonomy" id="2937791"/>
    <lineage>
        <taxon>Bacteria</taxon>
        <taxon>Pseudomonadati</taxon>
        <taxon>Pseudomonadota</taxon>
        <taxon>Alphaproteobacteria</taxon>
        <taxon>Acetobacterales</taxon>
        <taxon>Roseomonadaceae</taxon>
        <taxon>Roseomonas</taxon>
    </lineage>
</organism>
<keyword evidence="3" id="KW-1185">Reference proteome</keyword>
<dbReference type="PANTHER" id="PTHR37953">
    <property type="entry name" value="UPF0127 PROTEIN MJ1496"/>
    <property type="match status" value="1"/>
</dbReference>
<evidence type="ECO:0000313" key="2">
    <source>
        <dbReference type="EMBL" id="MCK8783756.1"/>
    </source>
</evidence>
<evidence type="ECO:0000313" key="3">
    <source>
        <dbReference type="Proteomes" id="UP001139516"/>
    </source>
</evidence>